<dbReference type="PANTHER" id="PTHR11071">
    <property type="entry name" value="PEPTIDYL-PROLYL CIS-TRANS ISOMERASE"/>
    <property type="match status" value="1"/>
</dbReference>
<dbReference type="GO" id="GO:0006457">
    <property type="term" value="P:protein folding"/>
    <property type="evidence" value="ECO:0007669"/>
    <property type="project" value="TreeGrafter"/>
</dbReference>
<dbReference type="InterPro" id="IPR002130">
    <property type="entry name" value="Cyclophilin-type_PPIase_dom"/>
</dbReference>
<evidence type="ECO:0000259" key="5">
    <source>
        <dbReference type="PROSITE" id="PS50072"/>
    </source>
</evidence>
<dbReference type="AlphaFoldDB" id="A0A9P5SJA3"/>
<evidence type="ECO:0000256" key="2">
    <source>
        <dbReference type="ARBA" id="ARBA00023110"/>
    </source>
</evidence>
<dbReference type="EMBL" id="JAAAUY010000344">
    <property type="protein sequence ID" value="KAF9331154.1"/>
    <property type="molecule type" value="Genomic_DNA"/>
</dbReference>
<comment type="similarity">
    <text evidence="4">Belongs to the cyclophilin-type PPIase family.</text>
</comment>
<evidence type="ECO:0000256" key="3">
    <source>
        <dbReference type="ARBA" id="ARBA00023235"/>
    </source>
</evidence>
<dbReference type="EC" id="5.2.1.8" evidence="4"/>
<keyword evidence="7" id="KW-1185">Reference proteome</keyword>
<comment type="function">
    <text evidence="4">PPIases accelerate the folding of proteins. It catalyzes the cis-trans isomerization of proline imidic peptide bonds in oligopeptides.</text>
</comment>
<evidence type="ECO:0000256" key="1">
    <source>
        <dbReference type="ARBA" id="ARBA00000971"/>
    </source>
</evidence>
<name>A0A9P5SJA3_9FUNG</name>
<dbReference type="Proteomes" id="UP000696485">
    <property type="component" value="Unassembled WGS sequence"/>
</dbReference>
<sequence length="278" mass="30448">MAKNTGTLVYLDIEIGDQELKAISWDLYRRGQAFFATHGSLYGYSGMILEELGPEDRQNLQEIYDSNPVLTKGGNITLNEPAPLPGGRLIIRLDTEGCPKTSENFLVFCESRFTNKVQQATYVGSQLFRLVKDHIIQGGDFTKNDGSGGFSSYPSVENPKPFADEKNGLKKKYTRAGMLAMANRGKNTNGSQFFFTLGQGARWSKTLDGNYVAFGEVLEESDARYKNSSSSSSSSSRGSDGTCFDGLALLDKLNKIPTDGDERPIQAITVVGCGRLEE</sequence>
<gene>
    <name evidence="6" type="ORF">BG006_005969</name>
</gene>
<dbReference type="SUPFAM" id="SSF50891">
    <property type="entry name" value="Cyclophilin-like"/>
    <property type="match status" value="1"/>
</dbReference>
<comment type="caution">
    <text evidence="6">The sequence shown here is derived from an EMBL/GenBank/DDBJ whole genome shotgun (WGS) entry which is preliminary data.</text>
</comment>
<comment type="catalytic activity">
    <reaction evidence="1 4">
        <text>[protein]-peptidylproline (omega=180) = [protein]-peptidylproline (omega=0)</text>
        <dbReference type="Rhea" id="RHEA:16237"/>
        <dbReference type="Rhea" id="RHEA-COMP:10747"/>
        <dbReference type="Rhea" id="RHEA-COMP:10748"/>
        <dbReference type="ChEBI" id="CHEBI:83833"/>
        <dbReference type="ChEBI" id="CHEBI:83834"/>
        <dbReference type="EC" id="5.2.1.8"/>
    </reaction>
</comment>
<dbReference type="PANTHER" id="PTHR11071:SF561">
    <property type="entry name" value="PEPTIDYL-PROLYL CIS-TRANS ISOMERASE D-RELATED"/>
    <property type="match status" value="1"/>
</dbReference>
<dbReference type="GO" id="GO:0003755">
    <property type="term" value="F:peptidyl-prolyl cis-trans isomerase activity"/>
    <property type="evidence" value="ECO:0007669"/>
    <property type="project" value="UniProtKB-UniRule"/>
</dbReference>
<evidence type="ECO:0000313" key="6">
    <source>
        <dbReference type="EMBL" id="KAF9331154.1"/>
    </source>
</evidence>
<keyword evidence="3 4" id="KW-0413">Isomerase</keyword>
<keyword evidence="2 4" id="KW-0697">Rotamase</keyword>
<dbReference type="Gene3D" id="2.40.100.10">
    <property type="entry name" value="Cyclophilin-like"/>
    <property type="match status" value="1"/>
</dbReference>
<dbReference type="Pfam" id="PF00160">
    <property type="entry name" value="Pro_isomerase"/>
    <property type="match status" value="1"/>
</dbReference>
<evidence type="ECO:0000256" key="4">
    <source>
        <dbReference type="RuleBase" id="RU363019"/>
    </source>
</evidence>
<protein>
    <recommendedName>
        <fullName evidence="4">Peptidyl-prolyl cis-trans isomerase</fullName>
        <shortName evidence="4">PPIase</shortName>
        <ecNumber evidence="4">5.2.1.8</ecNumber>
    </recommendedName>
</protein>
<dbReference type="GO" id="GO:0016018">
    <property type="term" value="F:cyclosporin A binding"/>
    <property type="evidence" value="ECO:0007669"/>
    <property type="project" value="TreeGrafter"/>
</dbReference>
<proteinExistence type="inferred from homology"/>
<dbReference type="InterPro" id="IPR029000">
    <property type="entry name" value="Cyclophilin-like_dom_sf"/>
</dbReference>
<reference evidence="6" key="1">
    <citation type="journal article" date="2020" name="Fungal Divers.">
        <title>Resolving the Mortierellaceae phylogeny through synthesis of multi-gene phylogenetics and phylogenomics.</title>
        <authorList>
            <person name="Vandepol N."/>
            <person name="Liber J."/>
            <person name="Desiro A."/>
            <person name="Na H."/>
            <person name="Kennedy M."/>
            <person name="Barry K."/>
            <person name="Grigoriev I.V."/>
            <person name="Miller A.N."/>
            <person name="O'Donnell K."/>
            <person name="Stajich J.E."/>
            <person name="Bonito G."/>
        </authorList>
    </citation>
    <scope>NUCLEOTIDE SEQUENCE</scope>
    <source>
        <strain evidence="6">NVP1</strain>
    </source>
</reference>
<dbReference type="PRINTS" id="PR00153">
    <property type="entry name" value="CSAPPISMRASE"/>
</dbReference>
<dbReference type="PROSITE" id="PS50072">
    <property type="entry name" value="CSA_PPIASE_2"/>
    <property type="match status" value="1"/>
</dbReference>
<evidence type="ECO:0000313" key="7">
    <source>
        <dbReference type="Proteomes" id="UP000696485"/>
    </source>
</evidence>
<dbReference type="GO" id="GO:0005737">
    <property type="term" value="C:cytoplasm"/>
    <property type="evidence" value="ECO:0007669"/>
    <property type="project" value="TreeGrafter"/>
</dbReference>
<accession>A0A9P5SJA3</accession>
<organism evidence="6 7">
    <name type="scientific">Podila minutissima</name>
    <dbReference type="NCBI Taxonomy" id="64525"/>
    <lineage>
        <taxon>Eukaryota</taxon>
        <taxon>Fungi</taxon>
        <taxon>Fungi incertae sedis</taxon>
        <taxon>Mucoromycota</taxon>
        <taxon>Mortierellomycotina</taxon>
        <taxon>Mortierellomycetes</taxon>
        <taxon>Mortierellales</taxon>
        <taxon>Mortierellaceae</taxon>
        <taxon>Podila</taxon>
    </lineage>
</organism>
<feature type="domain" description="PPIase cyclophilin-type" evidence="5">
    <location>
        <begin position="85"/>
        <end position="275"/>
    </location>
</feature>